<name>D4GGW7_PANAM</name>
<evidence type="ECO:0000256" key="5">
    <source>
        <dbReference type="SAM" id="Phobius"/>
    </source>
</evidence>
<dbReference type="Proteomes" id="UP000001702">
    <property type="component" value="Chromosome"/>
</dbReference>
<feature type="transmembrane region" description="Helical" evidence="5">
    <location>
        <begin position="130"/>
        <end position="151"/>
    </location>
</feature>
<feature type="transmembrane region" description="Helical" evidence="5">
    <location>
        <begin position="310"/>
        <end position="330"/>
    </location>
</feature>
<feature type="transmembrane region" description="Helical" evidence="5">
    <location>
        <begin position="226"/>
        <end position="245"/>
    </location>
</feature>
<dbReference type="Pfam" id="PF00083">
    <property type="entry name" value="Sugar_tr"/>
    <property type="match status" value="1"/>
</dbReference>
<feature type="transmembrane region" description="Helical" evidence="5">
    <location>
        <begin position="101"/>
        <end position="123"/>
    </location>
</feature>
<dbReference type="InterPro" id="IPR020846">
    <property type="entry name" value="MFS_dom"/>
</dbReference>
<keyword evidence="4 5" id="KW-0472">Membrane</keyword>
<evidence type="ECO:0000259" key="6">
    <source>
        <dbReference type="PROSITE" id="PS50850"/>
    </source>
</evidence>
<evidence type="ECO:0000256" key="2">
    <source>
        <dbReference type="ARBA" id="ARBA00022692"/>
    </source>
</evidence>
<evidence type="ECO:0000256" key="1">
    <source>
        <dbReference type="ARBA" id="ARBA00004141"/>
    </source>
</evidence>
<feature type="transmembrane region" description="Helical" evidence="5">
    <location>
        <begin position="448"/>
        <end position="466"/>
    </location>
</feature>
<dbReference type="PANTHER" id="PTHR23508">
    <property type="entry name" value="CARBOXYLIC ACID TRANSPORTER PROTEIN HOMOLOG"/>
    <property type="match status" value="1"/>
</dbReference>
<feature type="domain" description="Major facilitator superfamily (MFS) profile" evidence="6">
    <location>
        <begin position="66"/>
        <end position="494"/>
    </location>
</feature>
<comment type="subcellular location">
    <subcellularLocation>
        <location evidence="1">Membrane</location>
        <topology evidence="1">Multi-pass membrane protein</topology>
    </subcellularLocation>
</comment>
<feature type="transmembrane region" description="Helical" evidence="5">
    <location>
        <begin position="401"/>
        <end position="427"/>
    </location>
</feature>
<dbReference type="CDD" id="cd17316">
    <property type="entry name" value="MFS_SV2_like"/>
    <property type="match status" value="1"/>
</dbReference>
<proteinExistence type="predicted"/>
<keyword evidence="8" id="KW-1185">Reference proteome</keyword>
<feature type="transmembrane region" description="Helical" evidence="5">
    <location>
        <begin position="62"/>
        <end position="81"/>
    </location>
</feature>
<evidence type="ECO:0000256" key="4">
    <source>
        <dbReference type="ARBA" id="ARBA00023136"/>
    </source>
</evidence>
<dbReference type="Gene3D" id="1.20.1250.20">
    <property type="entry name" value="MFS general substrate transporter like domains"/>
    <property type="match status" value="1"/>
</dbReference>
<dbReference type="PANTHER" id="PTHR23508:SF10">
    <property type="entry name" value="CARBOXYLIC ACID TRANSPORTER PROTEIN HOMOLOG"/>
    <property type="match status" value="1"/>
</dbReference>
<protein>
    <submittedName>
        <fullName evidence="7">YgcS</fullName>
    </submittedName>
</protein>
<gene>
    <name evidence="7" type="primary">ygcS</name>
    <name evidence="7" type="ordered locus">PANA_2247</name>
</gene>
<dbReference type="HOGENOM" id="CLU_001265_46_6_6"/>
<dbReference type="SUPFAM" id="SSF103473">
    <property type="entry name" value="MFS general substrate transporter"/>
    <property type="match status" value="1"/>
</dbReference>
<accession>D4GGW7</accession>
<evidence type="ECO:0000313" key="8">
    <source>
        <dbReference type="Proteomes" id="UP000001702"/>
    </source>
</evidence>
<dbReference type="eggNOG" id="COG0477">
    <property type="taxonomic scope" value="Bacteria"/>
</dbReference>
<reference evidence="7 8" key="1">
    <citation type="journal article" date="2010" name="J. Bacteriol.">
        <title>Genome sequence of Pantoea ananatis LMG20103, the causative agent of Eucalyptus blight and dieback.</title>
        <authorList>
            <person name="De Maayer P."/>
            <person name="Chan W.Y."/>
            <person name="Venter S.N."/>
            <person name="Toth I.K."/>
            <person name="Birch P.R."/>
            <person name="Joubert F."/>
            <person name="Coutinho T.A."/>
        </authorList>
    </citation>
    <scope>NUCLEOTIDE SEQUENCE [LARGE SCALE GENOMIC DNA]</scope>
    <source>
        <strain evidence="7 8">LMG 20103</strain>
    </source>
</reference>
<keyword evidence="3 5" id="KW-1133">Transmembrane helix</keyword>
<dbReference type="GO" id="GO:0005886">
    <property type="term" value="C:plasma membrane"/>
    <property type="evidence" value="ECO:0007669"/>
    <property type="project" value="TreeGrafter"/>
</dbReference>
<dbReference type="PROSITE" id="PS50850">
    <property type="entry name" value="MFS"/>
    <property type="match status" value="1"/>
</dbReference>
<dbReference type="GO" id="GO:0046943">
    <property type="term" value="F:carboxylic acid transmembrane transporter activity"/>
    <property type="evidence" value="ECO:0007669"/>
    <property type="project" value="TreeGrafter"/>
</dbReference>
<evidence type="ECO:0000256" key="3">
    <source>
        <dbReference type="ARBA" id="ARBA00022989"/>
    </source>
</evidence>
<feature type="transmembrane region" description="Helical" evidence="5">
    <location>
        <begin position="472"/>
        <end position="489"/>
    </location>
</feature>
<feature type="transmembrane region" description="Helical" evidence="5">
    <location>
        <begin position="350"/>
        <end position="369"/>
    </location>
</feature>
<sequence length="509" mass="55274">MLFVYIAIPAYKGVTCTDNNEDKMSTLNIDDDAAIPLPHSTPIRSVSDVAKLINTQSEKNSYARWIVFLALGGVFLDAYDLTTLSYGIDDVVKTFSLTPTLTGLVTSSIMIGTIVGNLVGGWLTDKYGRYSVFMADMLFFVVSAIAAGLAPNVWVLIGARFLMGVGVGIDLPVAMAYLAEFSKFSGKGNKASRLAAWCPMWYAASSVCFLIIFGLYFLLPAEHLDWLWRASLLFGAVPALLIIAVRSRFMNESPLWAANQGDLSGAVRILRDSYGIHAHEDKRAEPAAKPVAQTVSFRVLFQKPYRERTVVAAVMNACISFEYTAIAFFLPSILAQFLGAGVFETISASLGLNALFAFTGGLLGMRLAWRFPSRHVAIAGFALQFIALISLALIGHPVATYGVVFAILLLGLWLFAEGFGPGAQLMIYPALSYPTHIRATGVGFSRSVSGIGSALALFILPILQAAYGTNMFWIVSLAALIPIIFLLVVRFEPTRHDIDDQSTHGEHHV</sequence>
<evidence type="ECO:0000313" key="7">
    <source>
        <dbReference type="EMBL" id="ADD77414.1"/>
    </source>
</evidence>
<feature type="transmembrane region" description="Helical" evidence="5">
    <location>
        <begin position="200"/>
        <end position="220"/>
    </location>
</feature>
<organism evidence="7 8">
    <name type="scientific">Pantoea ananatis (strain LMG 20103)</name>
    <dbReference type="NCBI Taxonomy" id="706191"/>
    <lineage>
        <taxon>Bacteria</taxon>
        <taxon>Pseudomonadati</taxon>
        <taxon>Pseudomonadota</taxon>
        <taxon>Gammaproteobacteria</taxon>
        <taxon>Enterobacterales</taxon>
        <taxon>Erwiniaceae</taxon>
        <taxon>Pantoea</taxon>
    </lineage>
</organism>
<keyword evidence="2 5" id="KW-0812">Transmembrane</keyword>
<dbReference type="InterPro" id="IPR005828">
    <property type="entry name" value="MFS_sugar_transport-like"/>
</dbReference>
<dbReference type="InterPro" id="IPR036259">
    <property type="entry name" value="MFS_trans_sf"/>
</dbReference>
<dbReference type="STRING" id="706191.PANA_2247"/>
<feature type="transmembrane region" description="Helical" evidence="5">
    <location>
        <begin position="157"/>
        <end position="179"/>
    </location>
</feature>
<dbReference type="KEGG" id="pam:PANA_2247"/>
<feature type="transmembrane region" description="Helical" evidence="5">
    <location>
        <begin position="376"/>
        <end position="395"/>
    </location>
</feature>
<dbReference type="EMBL" id="CP001875">
    <property type="protein sequence ID" value="ADD77414.1"/>
    <property type="molecule type" value="Genomic_DNA"/>
</dbReference>
<dbReference type="AlphaFoldDB" id="D4GGW7"/>